<reference evidence="8 9" key="1">
    <citation type="submission" date="2019-02" db="EMBL/GenBank/DDBJ databases">
        <title>Deep-cultivation of Planctomycetes and their phenomic and genomic characterization uncovers novel biology.</title>
        <authorList>
            <person name="Wiegand S."/>
            <person name="Jogler M."/>
            <person name="Boedeker C."/>
            <person name="Pinto D."/>
            <person name="Vollmers J."/>
            <person name="Rivas-Marin E."/>
            <person name="Kohn T."/>
            <person name="Peeters S.H."/>
            <person name="Heuer A."/>
            <person name="Rast P."/>
            <person name="Oberbeckmann S."/>
            <person name="Bunk B."/>
            <person name="Jeske O."/>
            <person name="Meyerdierks A."/>
            <person name="Storesund J.E."/>
            <person name="Kallscheuer N."/>
            <person name="Luecker S."/>
            <person name="Lage O.M."/>
            <person name="Pohl T."/>
            <person name="Merkel B.J."/>
            <person name="Hornburger P."/>
            <person name="Mueller R.-W."/>
            <person name="Bruemmer F."/>
            <person name="Labrenz M."/>
            <person name="Spormann A.M."/>
            <person name="Op den Camp H."/>
            <person name="Overmann J."/>
            <person name="Amann R."/>
            <person name="Jetten M.S.M."/>
            <person name="Mascher T."/>
            <person name="Medema M.H."/>
            <person name="Devos D.P."/>
            <person name="Kaster A.-K."/>
            <person name="Ovreas L."/>
            <person name="Rohde M."/>
            <person name="Galperin M.Y."/>
            <person name="Jogler C."/>
        </authorList>
    </citation>
    <scope>NUCLEOTIDE SEQUENCE [LARGE SCALE GENOMIC DNA]</scope>
    <source>
        <strain evidence="8 9">TBK1r</strain>
    </source>
</reference>
<evidence type="ECO:0000256" key="2">
    <source>
        <dbReference type="ARBA" id="ARBA00011900"/>
    </source>
</evidence>
<dbReference type="PANTHER" id="PTHR33841">
    <property type="entry name" value="DNA METHYLTRANSFERASE YEEA-RELATED"/>
    <property type="match status" value="1"/>
</dbReference>
<dbReference type="EC" id="2.1.1.72" evidence="2"/>
<evidence type="ECO:0000256" key="1">
    <source>
        <dbReference type="ARBA" id="ARBA00006594"/>
    </source>
</evidence>
<protein>
    <recommendedName>
        <fullName evidence="2">site-specific DNA-methyltransferase (adenine-specific)</fullName>
        <ecNumber evidence="2">2.1.1.72</ecNumber>
    </recommendedName>
</protein>
<dbReference type="EMBL" id="CP036432">
    <property type="protein sequence ID" value="QDV85791.1"/>
    <property type="molecule type" value="Genomic_DNA"/>
</dbReference>
<evidence type="ECO:0000256" key="6">
    <source>
        <dbReference type="ARBA" id="ARBA00047942"/>
    </source>
</evidence>
<organism evidence="8 9">
    <name type="scientific">Stieleria magnilauensis</name>
    <dbReference type="NCBI Taxonomy" id="2527963"/>
    <lineage>
        <taxon>Bacteria</taxon>
        <taxon>Pseudomonadati</taxon>
        <taxon>Planctomycetota</taxon>
        <taxon>Planctomycetia</taxon>
        <taxon>Pirellulales</taxon>
        <taxon>Pirellulaceae</taxon>
        <taxon>Stieleria</taxon>
    </lineage>
</organism>
<comment type="similarity">
    <text evidence="1">Belongs to the N(4)/N(6)-methyltransferase family.</text>
</comment>
<dbReference type="Pfam" id="PF02384">
    <property type="entry name" value="N6_Mtase"/>
    <property type="match status" value="1"/>
</dbReference>
<dbReference type="InterPro" id="IPR050953">
    <property type="entry name" value="N4_N6_ade-DNA_methylase"/>
</dbReference>
<name>A0ABX5XWW1_9BACT</name>
<keyword evidence="5" id="KW-0680">Restriction system</keyword>
<evidence type="ECO:0000256" key="3">
    <source>
        <dbReference type="ARBA" id="ARBA00022603"/>
    </source>
</evidence>
<dbReference type="PANTHER" id="PTHR33841:SF1">
    <property type="entry name" value="DNA METHYLTRANSFERASE A"/>
    <property type="match status" value="1"/>
</dbReference>
<evidence type="ECO:0000256" key="4">
    <source>
        <dbReference type="ARBA" id="ARBA00022679"/>
    </source>
</evidence>
<dbReference type="InterPro" id="IPR002052">
    <property type="entry name" value="DNA_methylase_N6_adenine_CS"/>
</dbReference>
<keyword evidence="9" id="KW-1185">Reference proteome</keyword>
<dbReference type="Gene3D" id="3.40.50.150">
    <property type="entry name" value="Vaccinia Virus protein VP39"/>
    <property type="match status" value="1"/>
</dbReference>
<dbReference type="RefSeq" id="WP_145215988.1">
    <property type="nucleotide sequence ID" value="NZ_CP036432.1"/>
</dbReference>
<sequence length="1015" mass="114318">MSTESSTPEYRNLIEALGLAPSNDGGGVLSGDSLRDARTSFRSSHLLDKHFRYASVLDTDNLGVTDVFEVNGTPCIYFKSLSAEPTAEQIHHWHRTAWNHGLGRMLWIVTPKSLRVLNAFHPPPEETTSLPKRHPAELLQEATDDLEQIRKYELDRIGLESGQFWTTKAGRKINKATRIDEKLAADLGKAAQLLTVAGCDPLAAHRLMLRTMFTAYLEARGVLPNELFADLKSESFKEVLTSVKETQAFFEGMRTTFNGDLFPPPPTKGSPNESYRYAKPQLEIARSIVIRRDLTSGQLSLDFWRYDFEIIPIELISSIYERFIYAGDPKLAKERGTHYTPVNLVDLVFSQVFDDGLFSEPLSDKPKVLDLACGSGVFLVDAFRRLVARRVAEGKEKLSRTLVRDVLAKQLFGVDLEETAIEIAAFSLCLTAFELDPSPDSIKQLKFKDSLKERNLFVGDAFQSDGFAERPEFKNKQFSIVVGNPPWKKTRGSKTSAETSAKSHIAFCDSLDPPVQLGFRSPIDQAFIWRSQHFCDPGGRIGLIVDAKNFFSPQPQSQLAKQDLFGRMRPRVLLNLSSHHNKELFPSAEQPAMIFVAENTKPTVHDEVTIASTERSERFRKHGIVELFFDRVNSLSFANVRQHEYLLKLAINGGPRDFAILKGLYREFSTVGDVLDQWGTALMPGYKGRDAGADVPKNMVGMRMLEDHQLELLYQPTDSLPKFEYERMHRPRDLRSYLAPLAIVPQGLSGNRLAATTVEQDVIYARSYSGMPVGHPFQSQVLACFFNSSLAAYCFLHTASRFGIDRQIAEQNDFARLPFRDFDTKDDAVMEMVRLVAQARRDGSFDDFAALDTAVFDFFSLENWQRDYVTDVVNVDMDFVRNGTNSDGCNTAEASELASYADTVCSTIRGNIGDTKLKVTADIIEALEDICAVVIRFDESRNRKVQTIARADFNYSGRLAELLHSPLTATFQLRRSLVYFDGDRCIIVKLSQKRFWSRARGYDDADSILAELVRP</sequence>
<dbReference type="InterPro" id="IPR029063">
    <property type="entry name" value="SAM-dependent_MTases_sf"/>
</dbReference>
<evidence type="ECO:0000313" key="9">
    <source>
        <dbReference type="Proteomes" id="UP000318081"/>
    </source>
</evidence>
<dbReference type="SUPFAM" id="SSF53335">
    <property type="entry name" value="S-adenosyl-L-methionine-dependent methyltransferases"/>
    <property type="match status" value="1"/>
</dbReference>
<accession>A0ABX5XWW1</accession>
<dbReference type="InterPro" id="IPR003356">
    <property type="entry name" value="DNA_methylase_A-5"/>
</dbReference>
<keyword evidence="4" id="KW-0808">Transferase</keyword>
<dbReference type="GO" id="GO:0009036">
    <property type="term" value="F:type II site-specific deoxyribonuclease activity"/>
    <property type="evidence" value="ECO:0007669"/>
    <property type="project" value="UniProtKB-EC"/>
</dbReference>
<dbReference type="PROSITE" id="PS00092">
    <property type="entry name" value="N6_MTASE"/>
    <property type="match status" value="1"/>
</dbReference>
<keyword evidence="3" id="KW-0489">Methyltransferase</keyword>
<dbReference type="Proteomes" id="UP000318081">
    <property type="component" value="Chromosome"/>
</dbReference>
<keyword evidence="8" id="KW-0378">Hydrolase</keyword>
<evidence type="ECO:0000259" key="7">
    <source>
        <dbReference type="Pfam" id="PF02384"/>
    </source>
</evidence>
<comment type="catalytic activity">
    <reaction evidence="6">
        <text>a 2'-deoxyadenosine in DNA + S-adenosyl-L-methionine = an N(6)-methyl-2'-deoxyadenosine in DNA + S-adenosyl-L-homocysteine + H(+)</text>
        <dbReference type="Rhea" id="RHEA:15197"/>
        <dbReference type="Rhea" id="RHEA-COMP:12418"/>
        <dbReference type="Rhea" id="RHEA-COMP:12419"/>
        <dbReference type="ChEBI" id="CHEBI:15378"/>
        <dbReference type="ChEBI" id="CHEBI:57856"/>
        <dbReference type="ChEBI" id="CHEBI:59789"/>
        <dbReference type="ChEBI" id="CHEBI:90615"/>
        <dbReference type="ChEBI" id="CHEBI:90616"/>
        <dbReference type="EC" id="2.1.1.72"/>
    </reaction>
</comment>
<dbReference type="PRINTS" id="PR00507">
    <property type="entry name" value="N12N6MTFRASE"/>
</dbReference>
<proteinExistence type="inferred from homology"/>
<gene>
    <name evidence="8" type="ORF">TBK1r_48070</name>
</gene>
<evidence type="ECO:0000256" key="5">
    <source>
        <dbReference type="ARBA" id="ARBA00022747"/>
    </source>
</evidence>
<feature type="domain" description="DNA methylase adenine-specific" evidence="7">
    <location>
        <begin position="314"/>
        <end position="611"/>
    </location>
</feature>
<evidence type="ECO:0000313" key="8">
    <source>
        <dbReference type="EMBL" id="QDV85791.1"/>
    </source>
</evidence>